<dbReference type="Proteomes" id="UP001221898">
    <property type="component" value="Unassembled WGS sequence"/>
</dbReference>
<keyword evidence="2" id="KW-1185">Reference proteome</keyword>
<protein>
    <submittedName>
        <fullName evidence="1">Uncharacterized protein</fullName>
    </submittedName>
</protein>
<comment type="caution">
    <text evidence="1">The sequence shown here is derived from an EMBL/GenBank/DDBJ whole genome shotgun (WGS) entry which is preliminary data.</text>
</comment>
<sequence length="77" mass="8140">MGDLCFCREVEVVGLRRGGQEGGNGTRDLSKQKPRIFSILVEAGAGEGDELEDYPIQVLPPSGSAGRSAPYGGFLVE</sequence>
<evidence type="ECO:0000313" key="2">
    <source>
        <dbReference type="Proteomes" id="UP001221898"/>
    </source>
</evidence>
<reference evidence="1" key="1">
    <citation type="journal article" date="2023" name="Science">
        <title>Genome structures resolve the early diversification of teleost fishes.</title>
        <authorList>
            <person name="Parey E."/>
            <person name="Louis A."/>
            <person name="Montfort J."/>
            <person name="Bouchez O."/>
            <person name="Roques C."/>
            <person name="Iampietro C."/>
            <person name="Lluch J."/>
            <person name="Castinel A."/>
            <person name="Donnadieu C."/>
            <person name="Desvignes T."/>
            <person name="Floi Bucao C."/>
            <person name="Jouanno E."/>
            <person name="Wen M."/>
            <person name="Mejri S."/>
            <person name="Dirks R."/>
            <person name="Jansen H."/>
            <person name="Henkel C."/>
            <person name="Chen W.J."/>
            <person name="Zahm M."/>
            <person name="Cabau C."/>
            <person name="Klopp C."/>
            <person name="Thompson A.W."/>
            <person name="Robinson-Rechavi M."/>
            <person name="Braasch I."/>
            <person name="Lecointre G."/>
            <person name="Bobe J."/>
            <person name="Postlethwait J.H."/>
            <person name="Berthelot C."/>
            <person name="Roest Crollius H."/>
            <person name="Guiguen Y."/>
        </authorList>
    </citation>
    <scope>NUCLEOTIDE SEQUENCE</scope>
    <source>
        <strain evidence="1">NC1722</strain>
    </source>
</reference>
<evidence type="ECO:0000313" key="1">
    <source>
        <dbReference type="EMBL" id="KAJ8386352.1"/>
    </source>
</evidence>
<accession>A0AAD7W778</accession>
<name>A0AAD7W778_9TELE</name>
<dbReference type="AlphaFoldDB" id="A0AAD7W778"/>
<dbReference type="EMBL" id="JAINUG010000230">
    <property type="protein sequence ID" value="KAJ8386352.1"/>
    <property type="molecule type" value="Genomic_DNA"/>
</dbReference>
<proteinExistence type="predicted"/>
<gene>
    <name evidence="1" type="ORF">AAFF_G00174490</name>
</gene>
<organism evidence="1 2">
    <name type="scientific">Aldrovandia affinis</name>
    <dbReference type="NCBI Taxonomy" id="143900"/>
    <lineage>
        <taxon>Eukaryota</taxon>
        <taxon>Metazoa</taxon>
        <taxon>Chordata</taxon>
        <taxon>Craniata</taxon>
        <taxon>Vertebrata</taxon>
        <taxon>Euteleostomi</taxon>
        <taxon>Actinopterygii</taxon>
        <taxon>Neopterygii</taxon>
        <taxon>Teleostei</taxon>
        <taxon>Notacanthiformes</taxon>
        <taxon>Halosauridae</taxon>
        <taxon>Aldrovandia</taxon>
    </lineage>
</organism>